<dbReference type="InterPro" id="IPR001296">
    <property type="entry name" value="Glyco_trans_1"/>
</dbReference>
<keyword evidence="4" id="KW-1185">Reference proteome</keyword>
<evidence type="ECO:0000259" key="2">
    <source>
        <dbReference type="Pfam" id="PF13439"/>
    </source>
</evidence>
<dbReference type="Pfam" id="PF13439">
    <property type="entry name" value="Glyco_transf_4"/>
    <property type="match status" value="1"/>
</dbReference>
<sequence>MRIGISAPITINELKEYIYDGDCDIEGLRSPIITRLVKEFIKENNQVVVFTLDREITKPRLLKGENLTIYVGPYRKKSIVKKFDFYLNEREFLFECMKKEKMDILNAHWTYEFALPAIKYNLNSIITVRDWGPRIFALNPSPVILKRLILDRYTVYKGRFFSSNSEYIAKKLKSKRPNLDVKVIPNGLNSASFNNNDKSLNLTRPKIIAINNGFDNVKNVKNILRFFKEINKDLPQATLSLIGKENGRNEKAHHWAQENNCCENVNFVGYLDYQKVMEVCRNSDLLIHLSREESFGGVLLEAMAQKLPVIGGVDSGAVPWLLNYGEAGMLVNVDDIDDVKEKTIRILTDSELWDKYSTSGFNYVYNNFRIEEITKKYLEYYEEVSINFKK</sequence>
<evidence type="ECO:0000313" key="4">
    <source>
        <dbReference type="Proteomes" id="UP000632377"/>
    </source>
</evidence>
<evidence type="ECO:0000259" key="1">
    <source>
        <dbReference type="Pfam" id="PF00534"/>
    </source>
</evidence>
<name>A0ABS1TAG6_9CLOT</name>
<reference evidence="3 4" key="1">
    <citation type="submission" date="2021-01" db="EMBL/GenBank/DDBJ databases">
        <title>Genome public.</title>
        <authorList>
            <person name="Liu C."/>
            <person name="Sun Q."/>
        </authorList>
    </citation>
    <scope>NUCLEOTIDE SEQUENCE [LARGE SCALE GENOMIC DNA]</scope>
    <source>
        <strain evidence="3 4">YIM B02515</strain>
    </source>
</reference>
<gene>
    <name evidence="3" type="ORF">JK636_11240</name>
</gene>
<organism evidence="3 4">
    <name type="scientific">Clostridium rhizosphaerae</name>
    <dbReference type="NCBI Taxonomy" id="2803861"/>
    <lineage>
        <taxon>Bacteria</taxon>
        <taxon>Bacillati</taxon>
        <taxon>Bacillota</taxon>
        <taxon>Clostridia</taxon>
        <taxon>Eubacteriales</taxon>
        <taxon>Clostridiaceae</taxon>
        <taxon>Clostridium</taxon>
    </lineage>
</organism>
<accession>A0ABS1TAG6</accession>
<evidence type="ECO:0000313" key="3">
    <source>
        <dbReference type="EMBL" id="MBL4936335.1"/>
    </source>
</evidence>
<dbReference type="PANTHER" id="PTHR45947:SF3">
    <property type="entry name" value="SULFOQUINOVOSYL TRANSFERASE SQD2"/>
    <property type="match status" value="1"/>
</dbReference>
<dbReference type="RefSeq" id="WP_202749073.1">
    <property type="nucleotide sequence ID" value="NZ_JAESWC010000004.1"/>
</dbReference>
<comment type="caution">
    <text evidence="3">The sequence shown here is derived from an EMBL/GenBank/DDBJ whole genome shotgun (WGS) entry which is preliminary data.</text>
</comment>
<feature type="domain" description="Glycosyltransferase subfamily 4-like N-terminal" evidence="2">
    <location>
        <begin position="33"/>
        <end position="189"/>
    </location>
</feature>
<dbReference type="CDD" id="cd03801">
    <property type="entry name" value="GT4_PimA-like"/>
    <property type="match status" value="1"/>
</dbReference>
<dbReference type="InterPro" id="IPR028098">
    <property type="entry name" value="Glyco_trans_4-like_N"/>
</dbReference>
<proteinExistence type="predicted"/>
<dbReference type="Pfam" id="PF00534">
    <property type="entry name" value="Glycos_transf_1"/>
    <property type="match status" value="1"/>
</dbReference>
<dbReference type="Gene3D" id="3.40.50.2000">
    <property type="entry name" value="Glycogen Phosphorylase B"/>
    <property type="match status" value="2"/>
</dbReference>
<dbReference type="InterPro" id="IPR050194">
    <property type="entry name" value="Glycosyltransferase_grp1"/>
</dbReference>
<dbReference type="Proteomes" id="UP000632377">
    <property type="component" value="Unassembled WGS sequence"/>
</dbReference>
<protein>
    <submittedName>
        <fullName evidence="3">Glycosyltransferase family 4 protein</fullName>
    </submittedName>
</protein>
<dbReference type="PANTHER" id="PTHR45947">
    <property type="entry name" value="SULFOQUINOVOSYL TRANSFERASE SQD2"/>
    <property type="match status" value="1"/>
</dbReference>
<dbReference type="SUPFAM" id="SSF53756">
    <property type="entry name" value="UDP-Glycosyltransferase/glycogen phosphorylase"/>
    <property type="match status" value="1"/>
</dbReference>
<feature type="domain" description="Glycosyl transferase family 1" evidence="1">
    <location>
        <begin position="197"/>
        <end position="357"/>
    </location>
</feature>
<dbReference type="EMBL" id="JAESWC010000004">
    <property type="protein sequence ID" value="MBL4936335.1"/>
    <property type="molecule type" value="Genomic_DNA"/>
</dbReference>